<dbReference type="Pfam" id="PF08282">
    <property type="entry name" value="Hydrolase_3"/>
    <property type="match status" value="1"/>
</dbReference>
<sequence>MPSLQDPLLVITDLDGSLLDHHTYSWQPAAHWLEKLKSHHIPVALCSSKTANEIRALQISMGLEGAPFIAENGALLHAGALGQSSDEPLTKILGQDYSAIREVLLTLRDLRGFKFFGFGDADETVVSEWTGLSPHDALSARQRQASEALIWRDSDERMEEFRQELEQRSLTLIQGGRFYHVISKGSDKGAAVRWLLDLYRQNDGRPWQSLGLGDGPNDISMLEAVDYAVIIRGYSKTPVELASRQHHVYRTTAYGPEGWSEGMKHFITGGDVE</sequence>
<dbReference type="SFLD" id="SFLDG01140">
    <property type="entry name" value="C2.B:_Phosphomannomutase_and_P"/>
    <property type="match status" value="1"/>
</dbReference>
<dbReference type="InterPro" id="IPR023214">
    <property type="entry name" value="HAD_sf"/>
</dbReference>
<accession>A0AAU7Q5W5</accession>
<dbReference type="PANTHER" id="PTHR10000:SF8">
    <property type="entry name" value="HAD SUPERFAMILY HYDROLASE-LIKE, TYPE 3"/>
    <property type="match status" value="1"/>
</dbReference>
<reference evidence="4" key="1">
    <citation type="submission" date="2024-06" db="EMBL/GenBank/DDBJ databases">
        <authorList>
            <person name="Coelho C."/>
            <person name="Bento M."/>
            <person name="Garcia E."/>
            <person name="Camelo A."/>
            <person name="Brandao I."/>
            <person name="Espirito Santo C."/>
            <person name="Trovao J."/>
            <person name="Verissimo A."/>
            <person name="Costa J."/>
            <person name="Tiago I."/>
        </authorList>
    </citation>
    <scope>NUCLEOTIDE SEQUENCE</scope>
    <source>
        <strain evidence="4">KWT182</strain>
    </source>
</reference>
<gene>
    <name evidence="4" type="ORF">ABK905_16885</name>
</gene>
<dbReference type="GO" id="GO:0000287">
    <property type="term" value="F:magnesium ion binding"/>
    <property type="evidence" value="ECO:0007669"/>
    <property type="project" value="TreeGrafter"/>
</dbReference>
<dbReference type="InterPro" id="IPR006381">
    <property type="entry name" value="HAD-SF-IIB-MPGP"/>
</dbReference>
<dbReference type="PANTHER" id="PTHR10000">
    <property type="entry name" value="PHOSPHOSERINE PHOSPHATASE"/>
    <property type="match status" value="1"/>
</dbReference>
<evidence type="ECO:0000256" key="1">
    <source>
        <dbReference type="ARBA" id="ARBA00022723"/>
    </source>
</evidence>
<dbReference type="CDD" id="cd07507">
    <property type="entry name" value="HAD_Pase"/>
    <property type="match status" value="1"/>
</dbReference>
<dbReference type="Gene3D" id="3.30.980.20">
    <property type="entry name" value="Putative mannosyl-3-phosphoglycerate phosphatase, domain 2"/>
    <property type="match status" value="1"/>
</dbReference>
<organism evidence="4">
    <name type="scientific">Acerihabitans sp. KWT182</name>
    <dbReference type="NCBI Taxonomy" id="3157919"/>
    <lineage>
        <taxon>Bacteria</taxon>
        <taxon>Pseudomonadati</taxon>
        <taxon>Pseudomonadota</taxon>
        <taxon>Gammaproteobacteria</taxon>
        <taxon>Enterobacterales</taxon>
        <taxon>Pectobacteriaceae</taxon>
        <taxon>Acerihabitans</taxon>
    </lineage>
</organism>
<dbReference type="GO" id="GO:0005829">
    <property type="term" value="C:cytosol"/>
    <property type="evidence" value="ECO:0007669"/>
    <property type="project" value="TreeGrafter"/>
</dbReference>
<evidence type="ECO:0000256" key="3">
    <source>
        <dbReference type="ARBA" id="ARBA00022842"/>
    </source>
</evidence>
<keyword evidence="2 4" id="KW-0378">Hydrolase</keyword>
<dbReference type="NCBIfam" id="NF002976">
    <property type="entry name" value="PRK03669.1"/>
    <property type="match status" value="1"/>
</dbReference>
<keyword evidence="1" id="KW-0479">Metal-binding</keyword>
<dbReference type="GO" id="GO:0051479">
    <property type="term" value="P:mannosylglycerate biosynthetic process"/>
    <property type="evidence" value="ECO:0007669"/>
    <property type="project" value="InterPro"/>
</dbReference>
<name>A0AAU7Q5W5_9GAMM</name>
<dbReference type="SUPFAM" id="SSF56784">
    <property type="entry name" value="HAD-like"/>
    <property type="match status" value="1"/>
</dbReference>
<dbReference type="EMBL" id="CP157947">
    <property type="protein sequence ID" value="XBS68399.1"/>
    <property type="molecule type" value="Genomic_DNA"/>
</dbReference>
<keyword evidence="3" id="KW-0460">Magnesium</keyword>
<dbReference type="NCBIfam" id="TIGR01484">
    <property type="entry name" value="HAD-SF-IIB"/>
    <property type="match status" value="1"/>
</dbReference>
<dbReference type="Gene3D" id="3.40.50.1000">
    <property type="entry name" value="HAD superfamily/HAD-like"/>
    <property type="match status" value="1"/>
</dbReference>
<dbReference type="SFLD" id="SFLDG01142">
    <property type="entry name" value="C2.B.2:_Mannosyl-3-phosphoglyc"/>
    <property type="match status" value="1"/>
</dbReference>
<proteinExistence type="predicted"/>
<dbReference type="AlphaFoldDB" id="A0AAU7Q5W5"/>
<evidence type="ECO:0000256" key="2">
    <source>
        <dbReference type="ARBA" id="ARBA00022801"/>
    </source>
</evidence>
<protein>
    <submittedName>
        <fullName evidence="4">Mannosyl-3-phosphoglycerate phosphatase-related protein</fullName>
        <ecNumber evidence="4">3.1.3.70</ecNumber>
    </submittedName>
</protein>
<dbReference type="GO" id="GO:0050531">
    <property type="term" value="F:mannosyl-3-phosphoglycerate phosphatase activity"/>
    <property type="evidence" value="ECO:0007669"/>
    <property type="project" value="UniProtKB-EC"/>
</dbReference>
<dbReference type="InterPro" id="IPR036412">
    <property type="entry name" value="HAD-like_sf"/>
</dbReference>
<dbReference type="NCBIfam" id="TIGR01486">
    <property type="entry name" value="HAD-SF-IIB-MPGP"/>
    <property type="match status" value="1"/>
</dbReference>
<evidence type="ECO:0000313" key="4">
    <source>
        <dbReference type="EMBL" id="XBS68399.1"/>
    </source>
</evidence>
<dbReference type="SFLD" id="SFLDS00003">
    <property type="entry name" value="Haloacid_Dehalogenase"/>
    <property type="match status" value="1"/>
</dbReference>
<dbReference type="EC" id="3.1.3.70" evidence="4"/>
<dbReference type="InterPro" id="IPR006379">
    <property type="entry name" value="HAD-SF_hydro_IIB"/>
</dbReference>